<feature type="domain" description="GW" evidence="4">
    <location>
        <begin position="384"/>
        <end position="439"/>
    </location>
</feature>
<dbReference type="EMBL" id="LGTO01000005">
    <property type="protein sequence ID" value="KNE21598.1"/>
    <property type="molecule type" value="Genomic_DNA"/>
</dbReference>
<feature type="domain" description="GW" evidence="4">
    <location>
        <begin position="140"/>
        <end position="209"/>
    </location>
</feature>
<feature type="compositionally biased region" description="Polar residues" evidence="2">
    <location>
        <begin position="107"/>
        <end position="117"/>
    </location>
</feature>
<feature type="compositionally biased region" description="Acidic residues" evidence="2">
    <location>
        <begin position="39"/>
        <end position="48"/>
    </location>
</feature>
<feature type="chain" id="PRO_5005546458" description="GW domain-containing protein" evidence="3">
    <location>
        <begin position="25"/>
        <end position="831"/>
    </location>
</feature>
<feature type="domain" description="GW" evidence="4">
    <location>
        <begin position="752"/>
        <end position="821"/>
    </location>
</feature>
<name>A0A0L0QTS3_VIRPA</name>
<dbReference type="Pfam" id="PF13457">
    <property type="entry name" value="GW"/>
    <property type="match status" value="9"/>
</dbReference>
<feature type="compositionally biased region" description="Basic and acidic residues" evidence="2">
    <location>
        <begin position="49"/>
        <end position="70"/>
    </location>
</feature>
<keyword evidence="6" id="KW-1185">Reference proteome</keyword>
<feature type="region of interest" description="Disordered" evidence="2">
    <location>
        <begin position="39"/>
        <end position="125"/>
    </location>
</feature>
<feature type="domain" description="GW" evidence="4">
    <location>
        <begin position="537"/>
        <end position="592"/>
    </location>
</feature>
<dbReference type="InterPro" id="IPR025987">
    <property type="entry name" value="GW_dom"/>
</dbReference>
<sequence length="831" mass="92984">MRKSAILVVFMLIVQLFSTLTVLADSNKKGGDYNQLSEEEVFPNEADEAINKDESPKPKIENKSNLDTEGHSNYGTENNLEVEDKEAENESVPNSSIKDKATEKNTEQGVQENQDNGNEIKKEEVLESRTLTSQTINESNTSLLGHIKKGTKIYKTIGDTATSFSSDKYLNKVYYIKKQAKMGDQLYYLISTEPSSTRGIIGWLKAKDLRTHIHKGIDKKNKLLYLKGTGSAYSKAWGGPKDLVYADLAGQKGKIFKVNKTEKVGNNTWYRGNLNGKEVFIHSSYLAGVEESNTSLLGHIKKGTKIYKTIGDTATSFSSDKYLNKVYYIKKQAKMGDQLYYLISTEPSSTRGIIGWLKAKDLRTHIHKGIDKKNKFLYVKGTGSAYSKAWGGPKDLVYADLAGQKGKIFKVNKTEKVGNNTWYRGNLNGKEVFIHSSYLAGVEESNTSLLGHIKKGTKIYKTIGDTATSFSSDKYLNKVYYIKKQAKMGDQLYYLISTEPSSTRGIIGWLKAKDLRTHIHKGIDKKNKFLYVKGTGSAYSKAWGGPKDLVYADLAGQKGKIFKVNKTEKVGNNTWYRGDLNGKEVFIHSSYLAGVEESNTSLLGHIKKGTKIYKTIGDTATSFSSDKYLNKVYYIKKQAKMGDQLYYLISTEPSSTRGIIGWLKAKDLRTHIHKGIDKKNKFLYVKGTGSAYSKAWGGPKDLVYADLAGQKGKIFKVNKTEKVGNNTWYRGDLNGKEVFIHSSYLAGVEESNTSLLGHIKKGTKIYKTIGDTATSFSSDKYLNKVYYIKKQAKMGDQLYYLISTEPSSTRGIIGWLKAKDLRTHIHKGIDK</sequence>
<evidence type="ECO:0000256" key="2">
    <source>
        <dbReference type="SAM" id="MobiDB-lite"/>
    </source>
</evidence>
<evidence type="ECO:0000256" key="3">
    <source>
        <dbReference type="SAM" id="SignalP"/>
    </source>
</evidence>
<evidence type="ECO:0000313" key="5">
    <source>
        <dbReference type="EMBL" id="KNE21598.1"/>
    </source>
</evidence>
<proteinExistence type="predicted"/>
<dbReference type="AlphaFoldDB" id="A0A0L0QTS3"/>
<evidence type="ECO:0000256" key="1">
    <source>
        <dbReference type="ARBA" id="ARBA00022729"/>
    </source>
</evidence>
<feature type="signal peptide" evidence="3">
    <location>
        <begin position="1"/>
        <end position="24"/>
    </location>
</feature>
<evidence type="ECO:0000259" key="4">
    <source>
        <dbReference type="Pfam" id="PF13457"/>
    </source>
</evidence>
<feature type="domain" description="GW" evidence="4">
    <location>
        <begin position="690"/>
        <end position="745"/>
    </location>
</feature>
<dbReference type="Gene3D" id="2.30.30.170">
    <property type="match status" value="9"/>
</dbReference>
<dbReference type="RefSeq" id="WP_050351033.1">
    <property type="nucleotide sequence ID" value="NZ_LGTO01000005.1"/>
</dbReference>
<comment type="caution">
    <text evidence="5">The sequence shown here is derived from an EMBL/GenBank/DDBJ whole genome shotgun (WGS) entry which is preliminary data.</text>
</comment>
<feature type="domain" description="GW" evidence="4">
    <location>
        <begin position="232"/>
        <end position="286"/>
    </location>
</feature>
<evidence type="ECO:0000313" key="6">
    <source>
        <dbReference type="Proteomes" id="UP000036780"/>
    </source>
</evidence>
<feature type="domain" description="GW" evidence="4">
    <location>
        <begin position="599"/>
        <end position="668"/>
    </location>
</feature>
<gene>
    <name evidence="5" type="ORF">AFK71_08090</name>
</gene>
<protein>
    <recommendedName>
        <fullName evidence="4">GW domain-containing protein</fullName>
    </recommendedName>
</protein>
<dbReference type="PATRIC" id="fig|1473.5.peg.4666"/>
<dbReference type="Proteomes" id="UP000036780">
    <property type="component" value="Unassembled WGS sequence"/>
</dbReference>
<reference evidence="6" key="1">
    <citation type="submission" date="2015-07" db="EMBL/GenBank/DDBJ databases">
        <title>Fjat-10053 dsm26.</title>
        <authorList>
            <person name="Liu B."/>
            <person name="Wang J."/>
            <person name="Zhu Y."/>
            <person name="Liu G."/>
            <person name="Chen Q."/>
            <person name="Chen Z."/>
            <person name="Lan J."/>
            <person name="Che J."/>
            <person name="Ge C."/>
            <person name="Shi H."/>
            <person name="Pan Z."/>
            <person name="Liu X."/>
        </authorList>
    </citation>
    <scope>NUCLEOTIDE SEQUENCE [LARGE SCALE GENOMIC DNA]</scope>
    <source>
        <strain evidence="6">DSM 26</strain>
    </source>
</reference>
<feature type="domain" description="GW" evidence="4">
    <location>
        <begin position="293"/>
        <end position="362"/>
    </location>
</feature>
<feature type="compositionally biased region" description="Basic and acidic residues" evidence="2">
    <location>
        <begin position="97"/>
        <end position="106"/>
    </location>
</feature>
<accession>A0A0L0QTS3</accession>
<feature type="compositionally biased region" description="Acidic residues" evidence="2">
    <location>
        <begin position="80"/>
        <end position="89"/>
    </location>
</feature>
<organism evidence="5 6">
    <name type="scientific">Virgibacillus pantothenticus</name>
    <dbReference type="NCBI Taxonomy" id="1473"/>
    <lineage>
        <taxon>Bacteria</taxon>
        <taxon>Bacillati</taxon>
        <taxon>Bacillota</taxon>
        <taxon>Bacilli</taxon>
        <taxon>Bacillales</taxon>
        <taxon>Bacillaceae</taxon>
        <taxon>Virgibacillus</taxon>
    </lineage>
</organism>
<feature type="domain" description="GW" evidence="4">
    <location>
        <begin position="446"/>
        <end position="515"/>
    </location>
</feature>
<keyword evidence="1 3" id="KW-0732">Signal</keyword>
<dbReference type="InterPro" id="IPR038200">
    <property type="entry name" value="GW_dom_sf"/>
</dbReference>